<dbReference type="SUPFAM" id="SSF53774">
    <property type="entry name" value="Glutaminase/Asparaginase"/>
    <property type="match status" value="1"/>
</dbReference>
<evidence type="ECO:0000256" key="5">
    <source>
        <dbReference type="PIRSR" id="PIRSR001220-1"/>
    </source>
</evidence>
<dbReference type="PANTHER" id="PTHR11707">
    <property type="entry name" value="L-ASPARAGINASE"/>
    <property type="match status" value="1"/>
</dbReference>
<organism evidence="12 13">
    <name type="scientific">Staphylococcus condimenti</name>
    <dbReference type="NCBI Taxonomy" id="70255"/>
    <lineage>
        <taxon>Bacteria</taxon>
        <taxon>Bacillati</taxon>
        <taxon>Bacillota</taxon>
        <taxon>Bacilli</taxon>
        <taxon>Bacillales</taxon>
        <taxon>Staphylococcaceae</taxon>
        <taxon>Staphylococcus</taxon>
    </lineage>
</organism>
<accession>A0A143PAJ2</accession>
<feature type="domain" description="Asparaginase/glutaminase C-terminal" evidence="10">
    <location>
        <begin position="206"/>
        <end position="320"/>
    </location>
</feature>
<dbReference type="PANTHER" id="PTHR11707:SF28">
    <property type="entry name" value="60 KDA LYSOPHOSPHOLIPASE"/>
    <property type="match status" value="1"/>
</dbReference>
<comment type="catalytic activity">
    <reaction evidence="4">
        <text>L-asparagine + H2O = L-aspartate + NH4(+)</text>
        <dbReference type="Rhea" id="RHEA:21016"/>
        <dbReference type="ChEBI" id="CHEBI:15377"/>
        <dbReference type="ChEBI" id="CHEBI:28938"/>
        <dbReference type="ChEBI" id="CHEBI:29991"/>
        <dbReference type="ChEBI" id="CHEBI:58048"/>
        <dbReference type="EC" id="3.5.1.1"/>
    </reaction>
</comment>
<dbReference type="PROSITE" id="PS51732">
    <property type="entry name" value="ASN_GLN_ASE_3"/>
    <property type="match status" value="1"/>
</dbReference>
<dbReference type="PRINTS" id="PR00139">
    <property type="entry name" value="ASNGLNASE"/>
</dbReference>
<evidence type="ECO:0000256" key="7">
    <source>
        <dbReference type="PROSITE-ProRule" id="PRU10099"/>
    </source>
</evidence>
<dbReference type="EMBL" id="RQTE01000345">
    <property type="protein sequence ID" value="RZI00085.1"/>
    <property type="molecule type" value="Genomic_DNA"/>
</dbReference>
<dbReference type="PIRSF" id="PIRSF500176">
    <property type="entry name" value="L_ASNase"/>
    <property type="match status" value="1"/>
</dbReference>
<evidence type="ECO:0000313" key="14">
    <source>
        <dbReference type="Proteomes" id="UP000595942"/>
    </source>
</evidence>
<dbReference type="GeneID" id="93726604"/>
<dbReference type="InterPro" id="IPR036152">
    <property type="entry name" value="Asp/glu_Ase-like_sf"/>
</dbReference>
<dbReference type="FunFam" id="3.40.50.40:FF:000003">
    <property type="entry name" value="L-asparaginase 2"/>
    <property type="match status" value="1"/>
</dbReference>
<feature type="active site" description="O-isoaspartyl threonine intermediate" evidence="5">
    <location>
        <position position="12"/>
    </location>
</feature>
<reference evidence="11 14" key="2">
    <citation type="submission" date="2021-01" db="EMBL/GenBank/DDBJ databases">
        <title>FDA dAtabase for Regulatory Grade micrObial Sequences (FDA-ARGOS): Supporting development and validation of Infectious Disease Dx tests.</title>
        <authorList>
            <person name="Sproer C."/>
            <person name="Gronow S."/>
            <person name="Severitt S."/>
            <person name="Schroder I."/>
            <person name="Tallon L."/>
            <person name="Sadzewicz L."/>
            <person name="Zhao X."/>
            <person name="Boylan J."/>
            <person name="Ott S."/>
            <person name="Bowen H."/>
            <person name="Vavikolanu K."/>
            <person name="Mehta A."/>
            <person name="Aluvathingal J."/>
            <person name="Nadendla S."/>
            <person name="Lowell S."/>
            <person name="Myers T."/>
            <person name="Yan Y."/>
            <person name="Sichtig H."/>
        </authorList>
    </citation>
    <scope>NUCLEOTIDE SEQUENCE [LARGE SCALE GENOMIC DNA]</scope>
    <source>
        <strain evidence="11 14">FDAARGOS_1148</strain>
    </source>
</reference>
<dbReference type="Gene3D" id="3.40.50.40">
    <property type="match status" value="1"/>
</dbReference>
<gene>
    <name evidence="12" type="ORF">EIG99_12535</name>
    <name evidence="11" type="ORF">I6J05_03790</name>
</gene>
<dbReference type="SMART" id="SM00870">
    <property type="entry name" value="Asparaginase"/>
    <property type="match status" value="1"/>
</dbReference>
<protein>
    <recommendedName>
        <fullName evidence="2">asparaginase</fullName>
        <ecNumber evidence="2">3.5.1.1</ecNumber>
    </recommendedName>
</protein>
<dbReference type="Proteomes" id="UP000293854">
    <property type="component" value="Unassembled WGS sequence"/>
</dbReference>
<dbReference type="InterPro" id="IPR027474">
    <property type="entry name" value="L-asparaginase_N"/>
</dbReference>
<evidence type="ECO:0000313" key="13">
    <source>
        <dbReference type="Proteomes" id="UP000293854"/>
    </source>
</evidence>
<dbReference type="InterPro" id="IPR020827">
    <property type="entry name" value="Asparaginase/glutaminase_AS1"/>
</dbReference>
<dbReference type="InterPro" id="IPR037152">
    <property type="entry name" value="L-asparaginase_N_sf"/>
</dbReference>
<dbReference type="RefSeq" id="WP_047131046.1">
    <property type="nucleotide sequence ID" value="NZ_CP015114.1"/>
</dbReference>
<name>A0A143PAJ2_9STAP</name>
<dbReference type="Gene3D" id="3.40.50.1170">
    <property type="entry name" value="L-asparaginase, N-terminal domain"/>
    <property type="match status" value="1"/>
</dbReference>
<dbReference type="EMBL" id="CP068073">
    <property type="protein sequence ID" value="QQS83455.1"/>
    <property type="molecule type" value="Genomic_DNA"/>
</dbReference>
<evidence type="ECO:0000256" key="6">
    <source>
        <dbReference type="PIRSR" id="PIRSR001220-2"/>
    </source>
</evidence>
<dbReference type="InterPro" id="IPR027475">
    <property type="entry name" value="Asparaginase/glutaminase_AS2"/>
</dbReference>
<evidence type="ECO:0000256" key="8">
    <source>
        <dbReference type="PROSITE-ProRule" id="PRU10100"/>
    </source>
</evidence>
<dbReference type="PROSITE" id="PS00144">
    <property type="entry name" value="ASN_GLN_ASE_1"/>
    <property type="match status" value="1"/>
</dbReference>
<dbReference type="InterPro" id="IPR006034">
    <property type="entry name" value="Asparaginase/glutaminase-like"/>
</dbReference>
<dbReference type="AlphaFoldDB" id="A0A143PAJ2"/>
<evidence type="ECO:0000256" key="3">
    <source>
        <dbReference type="ARBA" id="ARBA00022801"/>
    </source>
</evidence>
<feature type="domain" description="L-asparaginase N-terminal" evidence="9">
    <location>
        <begin position="3"/>
        <end position="191"/>
    </location>
</feature>
<reference evidence="12 13" key="1">
    <citation type="submission" date="2018-11" db="EMBL/GenBank/DDBJ databases">
        <title>Genomic profiling of Staphylococcus species from a Poultry farm system in KwaZulu-Natal, South Africa.</title>
        <authorList>
            <person name="Amoako D.G."/>
            <person name="Somboro A.M."/>
            <person name="Abia A.L.K."/>
            <person name="Bester L.A."/>
            <person name="Essack S.Y."/>
        </authorList>
    </citation>
    <scope>NUCLEOTIDE SEQUENCE [LARGE SCALE GENOMIC DNA]</scope>
    <source>
        <strain evidence="12 13">SA11</strain>
    </source>
</reference>
<dbReference type="InterPro" id="IPR027473">
    <property type="entry name" value="L-asparaginase_C"/>
</dbReference>
<dbReference type="SFLD" id="SFLDS00057">
    <property type="entry name" value="Glutaminase/Asparaginase"/>
    <property type="match status" value="1"/>
</dbReference>
<dbReference type="CDD" id="cd08964">
    <property type="entry name" value="L-asparaginase_II"/>
    <property type="match status" value="1"/>
</dbReference>
<evidence type="ECO:0000313" key="12">
    <source>
        <dbReference type="EMBL" id="RZI00085.1"/>
    </source>
</evidence>
<dbReference type="FunFam" id="3.40.50.1170:FF:000001">
    <property type="entry name" value="L-asparaginase 2"/>
    <property type="match status" value="1"/>
</dbReference>
<proteinExistence type="inferred from homology"/>
<dbReference type="InterPro" id="IPR004550">
    <property type="entry name" value="AsnASE_II"/>
</dbReference>
<dbReference type="PROSITE" id="PS00917">
    <property type="entry name" value="ASN_GLN_ASE_2"/>
    <property type="match status" value="1"/>
</dbReference>
<dbReference type="GO" id="GO:0004067">
    <property type="term" value="F:asparaginase activity"/>
    <property type="evidence" value="ECO:0007669"/>
    <property type="project" value="UniProtKB-UniRule"/>
</dbReference>
<feature type="active site" evidence="7">
    <location>
        <position position="12"/>
    </location>
</feature>
<evidence type="ECO:0000313" key="11">
    <source>
        <dbReference type="EMBL" id="QQS83455.1"/>
    </source>
</evidence>
<dbReference type="PIRSF" id="PIRSF001220">
    <property type="entry name" value="L-ASNase_gatD"/>
    <property type="match status" value="1"/>
</dbReference>
<evidence type="ECO:0000256" key="4">
    <source>
        <dbReference type="ARBA" id="ARBA00049366"/>
    </source>
</evidence>
<evidence type="ECO:0000259" key="10">
    <source>
        <dbReference type="Pfam" id="PF17763"/>
    </source>
</evidence>
<dbReference type="GO" id="GO:0006528">
    <property type="term" value="P:asparagine metabolic process"/>
    <property type="evidence" value="ECO:0007669"/>
    <property type="project" value="InterPro"/>
</dbReference>
<comment type="similarity">
    <text evidence="1">Belongs to the asparaginase 1 family.</text>
</comment>
<dbReference type="EC" id="3.5.1.1" evidence="2"/>
<dbReference type="Proteomes" id="UP000595942">
    <property type="component" value="Chromosome"/>
</dbReference>
<dbReference type="KEGG" id="scv:A4G25_01920"/>
<evidence type="ECO:0000259" key="9">
    <source>
        <dbReference type="Pfam" id="PF00710"/>
    </source>
</evidence>
<dbReference type="OrthoDB" id="9788068at2"/>
<feature type="binding site" evidence="6">
    <location>
        <begin position="87"/>
        <end position="88"/>
    </location>
    <ligand>
        <name>substrate</name>
    </ligand>
</feature>
<feature type="active site" evidence="8">
    <location>
        <position position="87"/>
    </location>
</feature>
<dbReference type="Pfam" id="PF17763">
    <property type="entry name" value="Asparaginase_C"/>
    <property type="match status" value="1"/>
</dbReference>
<evidence type="ECO:0000256" key="2">
    <source>
        <dbReference type="ARBA" id="ARBA00012920"/>
    </source>
</evidence>
<keyword evidence="14" id="KW-1185">Reference proteome</keyword>
<feature type="binding site" evidence="6">
    <location>
        <position position="54"/>
    </location>
    <ligand>
        <name>substrate</name>
    </ligand>
</feature>
<dbReference type="Pfam" id="PF00710">
    <property type="entry name" value="Asparaginase"/>
    <property type="match status" value="1"/>
</dbReference>
<sequence length="324" mass="35863">MKKILVIHTGGTISMSEDETNKVIENEQNPISKHQDVISRYADVTEINPINLPSPHVTIADVVKLRNIIEKTSENNEYDGFVITHGTDTLEETAYLLDLTTKTEKPIVITGAMRSSNEIGSDGLYNFISALRVAVDNDSSDKGVMVVFNDEIHTARNVTKTHTSNTNTFQSPNHGPLGVLTKTSVQFHHRPYSHEILHKVDSELYVPIVKAYMDMKSDVLKFYSEQNVDGIVIEALGQGNLPPRALEGLMACLNKGIPVILVSRSFNGIVGPIYAYEGGGYDLEQRGVIFSNGLNGQKARLKLLVAISNHLNEKQLKLYFDAQV</sequence>
<keyword evidence="3" id="KW-0378">Hydrolase</keyword>
<evidence type="ECO:0000256" key="1">
    <source>
        <dbReference type="ARBA" id="ARBA00010518"/>
    </source>
</evidence>
<dbReference type="InterPro" id="IPR040919">
    <property type="entry name" value="Asparaginase_C"/>
</dbReference>